<name>A0A2T4JZK2_9RHOB</name>
<gene>
    <name evidence="2" type="ORF">C5F48_02915</name>
</gene>
<dbReference type="AlphaFoldDB" id="A0A2T4JZK2"/>
<reference evidence="2 3" key="1">
    <citation type="submission" date="2018-03" db="EMBL/GenBank/DDBJ databases">
        <title>Cereibacter changlensis.</title>
        <authorList>
            <person name="Meyer T.E."/>
            <person name="Miller S."/>
            <person name="Lodha T."/>
            <person name="Gandham S."/>
            <person name="Chintalapati S."/>
            <person name="Chintalapati V.R."/>
        </authorList>
    </citation>
    <scope>NUCLEOTIDE SEQUENCE [LARGE SCALE GENOMIC DNA]</scope>
    <source>
        <strain evidence="2 3">JA139</strain>
    </source>
</reference>
<dbReference type="Proteomes" id="UP000241010">
    <property type="component" value="Unassembled WGS sequence"/>
</dbReference>
<sequence length="82" mass="8746">MIGYVEAPGAWSLTNSMARVAGVDLPDAVLQGWLSRGELAELVHRCETCSATEICSGWLAHDATAARLPGFCRNKAELESLA</sequence>
<accession>A0A2T4JZK2</accession>
<keyword evidence="3" id="KW-1185">Reference proteome</keyword>
<dbReference type="InterPro" id="IPR045601">
    <property type="entry name" value="DUF6455"/>
</dbReference>
<dbReference type="EMBL" id="PZKG01000007">
    <property type="protein sequence ID" value="PTE23296.1"/>
    <property type="molecule type" value="Genomic_DNA"/>
</dbReference>
<proteinExistence type="predicted"/>
<evidence type="ECO:0000259" key="1">
    <source>
        <dbReference type="Pfam" id="PF20056"/>
    </source>
</evidence>
<dbReference type="RefSeq" id="WP_107662405.1">
    <property type="nucleotide sequence ID" value="NZ_PZKG01000007.1"/>
</dbReference>
<evidence type="ECO:0000313" key="2">
    <source>
        <dbReference type="EMBL" id="PTE23296.1"/>
    </source>
</evidence>
<evidence type="ECO:0000313" key="3">
    <source>
        <dbReference type="Proteomes" id="UP000241010"/>
    </source>
</evidence>
<organism evidence="2 3">
    <name type="scientific">Cereibacter changlensis JA139</name>
    <dbReference type="NCBI Taxonomy" id="1188249"/>
    <lineage>
        <taxon>Bacteria</taxon>
        <taxon>Pseudomonadati</taxon>
        <taxon>Pseudomonadota</taxon>
        <taxon>Alphaproteobacteria</taxon>
        <taxon>Rhodobacterales</taxon>
        <taxon>Paracoccaceae</taxon>
        <taxon>Cereibacter</taxon>
    </lineage>
</organism>
<dbReference type="Pfam" id="PF20056">
    <property type="entry name" value="DUF6455"/>
    <property type="match status" value="1"/>
</dbReference>
<comment type="caution">
    <text evidence="2">The sequence shown here is derived from an EMBL/GenBank/DDBJ whole genome shotgun (WGS) entry which is preliminary data.</text>
</comment>
<feature type="domain" description="DUF6455" evidence="1">
    <location>
        <begin position="11"/>
        <end position="81"/>
    </location>
</feature>
<protein>
    <recommendedName>
        <fullName evidence="1">DUF6455 domain-containing protein</fullName>
    </recommendedName>
</protein>
<dbReference type="OrthoDB" id="7689275at2"/>